<sequence>MTDKPPKGRAAKGKSKRAGQTSSTSPGRKADKLTHLEELFAVEYVIDWNGAAAVRRAGYKVKSDVAAGVQANRLLKKAKVLARIETAKKEALERVGVRAEAILMELAKIGFSSQRRVLHIDEGGEPSIRPGSEIPDNDLDAVQDISFQVIEITTPTKEGLKVERRRSGRVKMHDKRAALVDLGRYASIFGPEKVQVSTPEGRPLQVENVNAIPEEDRAERVASLIAAAAARKTNADG</sequence>
<dbReference type="EMBL" id="JBHSEI010000010">
    <property type="protein sequence ID" value="MFC4639816.1"/>
    <property type="molecule type" value="Genomic_DNA"/>
</dbReference>
<name>A0ABV9IDX3_9DEIO</name>
<reference evidence="3" key="1">
    <citation type="journal article" date="2019" name="Int. J. Syst. Evol. Microbiol.">
        <title>The Global Catalogue of Microorganisms (GCM) 10K type strain sequencing project: providing services to taxonomists for standard genome sequencing and annotation.</title>
        <authorList>
            <consortium name="The Broad Institute Genomics Platform"/>
            <consortium name="The Broad Institute Genome Sequencing Center for Infectious Disease"/>
            <person name="Wu L."/>
            <person name="Ma J."/>
        </authorList>
    </citation>
    <scope>NUCLEOTIDE SEQUENCE [LARGE SCALE GENOMIC DNA]</scope>
    <source>
        <strain evidence="3">CCUG 55995</strain>
    </source>
</reference>
<organism evidence="2 3">
    <name type="scientific">Deinococcus hohokamensis</name>
    <dbReference type="NCBI Taxonomy" id="309883"/>
    <lineage>
        <taxon>Bacteria</taxon>
        <taxon>Thermotogati</taxon>
        <taxon>Deinococcota</taxon>
        <taxon>Deinococci</taxon>
        <taxon>Deinococcales</taxon>
        <taxon>Deinococcaceae</taxon>
        <taxon>Deinococcus</taxon>
    </lineage>
</organism>
<feature type="region of interest" description="Disordered" evidence="1">
    <location>
        <begin position="1"/>
        <end position="30"/>
    </location>
</feature>
<proteinExistence type="predicted"/>
<feature type="compositionally biased region" description="Basic residues" evidence="1">
    <location>
        <begin position="7"/>
        <end position="17"/>
    </location>
</feature>
<dbReference type="InterPro" id="IPR038713">
    <property type="entry name" value="Terminase_Gp1_N_sf"/>
</dbReference>
<keyword evidence="3" id="KW-1185">Reference proteome</keyword>
<accession>A0ABV9IDX3</accession>
<evidence type="ECO:0000313" key="2">
    <source>
        <dbReference type="EMBL" id="MFC4639816.1"/>
    </source>
</evidence>
<protein>
    <submittedName>
        <fullName evidence="2">Terminase small subunit</fullName>
    </submittedName>
</protein>
<comment type="caution">
    <text evidence="2">The sequence shown here is derived from an EMBL/GenBank/DDBJ whole genome shotgun (WGS) entry which is preliminary data.</text>
</comment>
<dbReference type="InterPro" id="IPR005335">
    <property type="entry name" value="Terminase_ssu"/>
</dbReference>
<gene>
    <name evidence="2" type="ORF">ACFO0D_15890</name>
</gene>
<dbReference type="Proteomes" id="UP001595952">
    <property type="component" value="Unassembled WGS sequence"/>
</dbReference>
<dbReference type="Gene3D" id="1.10.10.1400">
    <property type="entry name" value="Terminase, small subunit, N-terminal DNA-binding domain, HTH motif"/>
    <property type="match status" value="1"/>
</dbReference>
<evidence type="ECO:0000313" key="3">
    <source>
        <dbReference type="Proteomes" id="UP001595952"/>
    </source>
</evidence>
<dbReference type="Pfam" id="PF03592">
    <property type="entry name" value="Terminase_2"/>
    <property type="match status" value="1"/>
</dbReference>
<dbReference type="RefSeq" id="WP_380062793.1">
    <property type="nucleotide sequence ID" value="NZ_JBHSEI010000010.1"/>
</dbReference>
<evidence type="ECO:0000256" key="1">
    <source>
        <dbReference type="SAM" id="MobiDB-lite"/>
    </source>
</evidence>